<evidence type="ECO:0000259" key="7">
    <source>
        <dbReference type="Pfam" id="PF00384"/>
    </source>
</evidence>
<gene>
    <name evidence="9" type="ORF">E0L93_03395</name>
</gene>
<dbReference type="SUPFAM" id="SSF53706">
    <property type="entry name" value="Formate dehydrogenase/DMSO reductase, domains 1-3"/>
    <property type="match status" value="1"/>
</dbReference>
<dbReference type="InterPro" id="IPR006657">
    <property type="entry name" value="MoPterin_dinucl-bd_dom"/>
</dbReference>
<dbReference type="Gene3D" id="3.40.50.740">
    <property type="match status" value="1"/>
</dbReference>
<dbReference type="PANTHER" id="PTHR43598:SF1">
    <property type="entry name" value="FORMATE DEHYDROGENASE-O MAJOR SUBUNIT"/>
    <property type="match status" value="1"/>
</dbReference>
<keyword evidence="4" id="KW-0411">Iron-sulfur</keyword>
<organism evidence="9 10">
    <name type="scientific">Rubrobacter taiwanensis</name>
    <dbReference type="NCBI Taxonomy" id="185139"/>
    <lineage>
        <taxon>Bacteria</taxon>
        <taxon>Bacillati</taxon>
        <taxon>Actinomycetota</taxon>
        <taxon>Rubrobacteria</taxon>
        <taxon>Rubrobacterales</taxon>
        <taxon>Rubrobacteraceae</taxon>
        <taxon>Rubrobacter</taxon>
    </lineage>
</organism>
<comment type="caution">
    <text evidence="9">The sequence shown here is derived from an EMBL/GenBank/DDBJ whole genome shotgun (WGS) entry which is preliminary data.</text>
</comment>
<keyword evidence="4" id="KW-0004">4Fe-4S</keyword>
<dbReference type="PANTHER" id="PTHR43598">
    <property type="entry name" value="TUNGSTEN-CONTAINING FORMYLMETHANOFURAN DEHYDROGENASE 2 SUBUNIT B"/>
    <property type="match status" value="1"/>
</dbReference>
<dbReference type="GO" id="GO:0051539">
    <property type="term" value="F:4 iron, 4 sulfur cluster binding"/>
    <property type="evidence" value="ECO:0007669"/>
    <property type="project" value="UniProtKB-KW"/>
</dbReference>
<evidence type="ECO:0000256" key="2">
    <source>
        <dbReference type="ARBA" id="ARBA00004196"/>
    </source>
</evidence>
<protein>
    <submittedName>
        <fullName evidence="9">Formate dehydrogenase</fullName>
    </submittedName>
</protein>
<dbReference type="GO" id="GO:0016491">
    <property type="term" value="F:oxidoreductase activity"/>
    <property type="evidence" value="ECO:0007669"/>
    <property type="project" value="UniProtKB-KW"/>
</dbReference>
<feature type="domain" description="Molybdopterin oxidoreductase" evidence="7">
    <location>
        <begin position="14"/>
        <end position="86"/>
    </location>
</feature>
<evidence type="ECO:0000256" key="6">
    <source>
        <dbReference type="ARBA" id="ARBA00023002"/>
    </source>
</evidence>
<dbReference type="InterPro" id="IPR006656">
    <property type="entry name" value="Mopterin_OxRdtase"/>
</dbReference>
<keyword evidence="10" id="KW-1185">Reference proteome</keyword>
<dbReference type="SUPFAM" id="SSF50692">
    <property type="entry name" value="ADC-like"/>
    <property type="match status" value="1"/>
</dbReference>
<dbReference type="GO" id="GO:0009061">
    <property type="term" value="P:anaerobic respiration"/>
    <property type="evidence" value="ECO:0007669"/>
    <property type="project" value="TreeGrafter"/>
</dbReference>
<dbReference type="Gene3D" id="2.40.40.20">
    <property type="match status" value="1"/>
</dbReference>
<dbReference type="GO" id="GO:0009055">
    <property type="term" value="F:electron transfer activity"/>
    <property type="evidence" value="ECO:0007669"/>
    <property type="project" value="TreeGrafter"/>
</dbReference>
<comment type="cofactor">
    <cofactor evidence="1">
        <name>[4Fe-4S] cluster</name>
        <dbReference type="ChEBI" id="CHEBI:49883"/>
    </cofactor>
</comment>
<dbReference type="AlphaFoldDB" id="A0A4R1BQM1"/>
<dbReference type="EMBL" id="SKBU01000006">
    <property type="protein sequence ID" value="TCJ20004.1"/>
    <property type="molecule type" value="Genomic_DNA"/>
</dbReference>
<evidence type="ECO:0000256" key="4">
    <source>
        <dbReference type="ARBA" id="ARBA00022485"/>
    </source>
</evidence>
<dbReference type="GO" id="GO:0043546">
    <property type="term" value="F:molybdopterin cofactor binding"/>
    <property type="evidence" value="ECO:0007669"/>
    <property type="project" value="InterPro"/>
</dbReference>
<comment type="subcellular location">
    <subcellularLocation>
        <location evidence="2">Cell envelope</location>
    </subcellularLocation>
</comment>
<keyword evidence="6" id="KW-0560">Oxidoreductase</keyword>
<name>A0A4R1BQM1_9ACTN</name>
<dbReference type="Gene3D" id="3.40.228.10">
    <property type="entry name" value="Dimethylsulfoxide Reductase, domain 2"/>
    <property type="match status" value="2"/>
</dbReference>
<dbReference type="CDD" id="cd02792">
    <property type="entry name" value="MopB_CT_Formate-Dh-Na-like"/>
    <property type="match status" value="1"/>
</dbReference>
<dbReference type="InterPro" id="IPR009010">
    <property type="entry name" value="Asp_de-COase-like_dom_sf"/>
</dbReference>
<evidence type="ECO:0000256" key="1">
    <source>
        <dbReference type="ARBA" id="ARBA00001966"/>
    </source>
</evidence>
<accession>A0A4R1BQM1</accession>
<dbReference type="OrthoDB" id="9759518at2"/>
<feature type="domain" description="Molybdopterin dinucleotide-binding" evidence="8">
    <location>
        <begin position="718"/>
        <end position="833"/>
    </location>
</feature>
<proteinExistence type="inferred from homology"/>
<evidence type="ECO:0000256" key="5">
    <source>
        <dbReference type="ARBA" id="ARBA00022723"/>
    </source>
</evidence>
<evidence type="ECO:0000256" key="3">
    <source>
        <dbReference type="ARBA" id="ARBA00010312"/>
    </source>
</evidence>
<dbReference type="GO" id="GO:0030313">
    <property type="term" value="C:cell envelope"/>
    <property type="evidence" value="ECO:0007669"/>
    <property type="project" value="UniProtKB-SubCell"/>
</dbReference>
<keyword evidence="4" id="KW-0408">Iron</keyword>
<evidence type="ECO:0000313" key="9">
    <source>
        <dbReference type="EMBL" id="TCJ20004.1"/>
    </source>
</evidence>
<evidence type="ECO:0000259" key="8">
    <source>
        <dbReference type="Pfam" id="PF01568"/>
    </source>
</evidence>
<feature type="domain" description="Molybdopterin oxidoreductase" evidence="7">
    <location>
        <begin position="218"/>
        <end position="479"/>
    </location>
</feature>
<dbReference type="Proteomes" id="UP000295244">
    <property type="component" value="Unassembled WGS sequence"/>
</dbReference>
<dbReference type="Pfam" id="PF00384">
    <property type="entry name" value="Molybdopterin"/>
    <property type="match status" value="2"/>
</dbReference>
<dbReference type="GO" id="GO:0030151">
    <property type="term" value="F:molybdenum ion binding"/>
    <property type="evidence" value="ECO:0007669"/>
    <property type="project" value="TreeGrafter"/>
</dbReference>
<keyword evidence="5" id="KW-0479">Metal-binding</keyword>
<comment type="similarity">
    <text evidence="3">Belongs to the prokaryotic molybdopterin-containing oxidoreductase family.</text>
</comment>
<reference evidence="9 10" key="1">
    <citation type="submission" date="2019-03" db="EMBL/GenBank/DDBJ databases">
        <title>Whole genome sequence of a novel Rubrobacter taiwanensis strain, isolated from Yellowstone National Park.</title>
        <authorList>
            <person name="Freed S."/>
            <person name="Ramaley R.F."/>
            <person name="Kyndt J.A."/>
        </authorList>
    </citation>
    <scope>NUCLEOTIDE SEQUENCE [LARGE SCALE GENOMIC DNA]</scope>
    <source>
        <strain evidence="9 10">Yellowstone</strain>
    </source>
</reference>
<evidence type="ECO:0000313" key="10">
    <source>
        <dbReference type="Proteomes" id="UP000295244"/>
    </source>
</evidence>
<dbReference type="Pfam" id="PF01568">
    <property type="entry name" value="Molydop_binding"/>
    <property type="match status" value="1"/>
</dbReference>
<sequence>MPGLGITYGRGGATTNLMDLQNADCIIIQGSNMAEAHPVGFRHPMIAREKGATLIHVDPRYTRTSAMCDIYAPIRAGSDIAFLGGLINYVIENERYFRDYVLNYTNAATLISEDFRDADPAGLFSGWDEEKQEYDPTSWRYEGMPLRYAAVGGSQGAIFGEAGEGEDHAGELHAGRPRPNDQTLQHPRCVFQILKRHFARYTPEMVERITGCPKEKFLQIAETICENSGRDKTTAFVYSVGWTQHSKGVQVIRAAAILQLLLGNVGRPGGGVLALRGHATIQGSTDIATLYDVLPGYIPMPDVAKNHNTWRDYVETETAEAGWWSYFPQYAASLMKAWYGEHFDPKDGKLFDHFPRISGDHSYYPTLMAMKDGEVKGCFVFGQNFAVGGPHAKLARDGIRNLDWIVVLDAFEIETATAWKLDGVDPEECGTEVFLMPSALVSEKDGSFTQTQRLLQWHDKAVDPPGDARSDAWFVFHLGRRLKELYADSDDPRDTLIKALKWDYPTQGPHDEPDIESILKEIGGYRTDTGKPVGGFAELKDDGSTACGGWIYSGVFAGGVNQARRRKPWQRQDLVALEWGWAWPMNRRILYNRASADPEGKPWSERKRYVWWDGERWTGRDVPDFEATKPPSYRPGPEDRGVDAIPGDGPFIMQGDGKGWLFAPVGLKDGPLPVHYEPVESPVPNLLYAQQRDPTARLFFRPDNPYNLPEDPRFPHVVTTYRLTEHHTSGAMSRWIPWLGELQPELFAEIPPELAAEEGVRNADWVTIETSRGKIHARALVSDRMPVFRFDGRKIYQIGLPYHWGPNGVVKGDVVNDLVPVSLEPNVAIHEAKAFTANLKRGRL</sequence>